<evidence type="ECO:0000313" key="3">
    <source>
        <dbReference type="Proteomes" id="UP001320148"/>
    </source>
</evidence>
<keyword evidence="1" id="KW-0472">Membrane</keyword>
<keyword evidence="1" id="KW-1133">Transmembrane helix</keyword>
<gene>
    <name evidence="2" type="ORF">DSLASN_45430</name>
</gene>
<keyword evidence="3" id="KW-1185">Reference proteome</keyword>
<organism evidence="2 3">
    <name type="scientific">Desulfoluna limicola</name>
    <dbReference type="NCBI Taxonomy" id="2810562"/>
    <lineage>
        <taxon>Bacteria</taxon>
        <taxon>Pseudomonadati</taxon>
        <taxon>Thermodesulfobacteriota</taxon>
        <taxon>Desulfobacteria</taxon>
        <taxon>Desulfobacterales</taxon>
        <taxon>Desulfolunaceae</taxon>
        <taxon>Desulfoluna</taxon>
    </lineage>
</organism>
<accession>A0ABN6FAP0</accession>
<evidence type="ECO:0000313" key="2">
    <source>
        <dbReference type="EMBL" id="BCS98911.1"/>
    </source>
</evidence>
<keyword evidence="1" id="KW-0812">Transmembrane</keyword>
<feature type="transmembrane region" description="Helical" evidence="1">
    <location>
        <begin position="69"/>
        <end position="85"/>
    </location>
</feature>
<reference evidence="2 3" key="1">
    <citation type="submission" date="2021-02" db="EMBL/GenBank/DDBJ databases">
        <title>Complete genome of Desulfoluna sp. strain ASN36.</title>
        <authorList>
            <person name="Takahashi A."/>
            <person name="Kojima H."/>
            <person name="Fukui M."/>
        </authorList>
    </citation>
    <scope>NUCLEOTIDE SEQUENCE [LARGE SCALE GENOMIC DNA]</scope>
    <source>
        <strain evidence="2 3">ASN36</strain>
    </source>
</reference>
<evidence type="ECO:0000256" key="1">
    <source>
        <dbReference type="SAM" id="Phobius"/>
    </source>
</evidence>
<dbReference type="Proteomes" id="UP001320148">
    <property type="component" value="Chromosome"/>
</dbReference>
<sequence length="88" mass="10023">MTGYETNFLWNGTVPVFHDALRREFLTQRPLTKRHSNGMPLPFFTALFSGDCHGFNHALLRFIGTHDKIVFFVFGIVTPGLYLVHTPG</sequence>
<protein>
    <submittedName>
        <fullName evidence="2">Uncharacterized protein</fullName>
    </submittedName>
</protein>
<name>A0ABN6FAP0_9BACT</name>
<proteinExistence type="predicted"/>
<dbReference type="EMBL" id="AP024488">
    <property type="protein sequence ID" value="BCS98911.1"/>
    <property type="molecule type" value="Genomic_DNA"/>
</dbReference>